<keyword evidence="2 4" id="KW-0863">Zinc-finger</keyword>
<keyword evidence="1" id="KW-0479">Metal-binding</keyword>
<gene>
    <name evidence="7" type="ORF">TeGR_g1337</name>
</gene>
<dbReference type="PROSITE" id="PS50089">
    <property type="entry name" value="ZF_RING_2"/>
    <property type="match status" value="1"/>
</dbReference>
<feature type="compositionally biased region" description="Polar residues" evidence="5">
    <location>
        <begin position="271"/>
        <end position="285"/>
    </location>
</feature>
<accession>A0ABQ6MBR3</accession>
<evidence type="ECO:0000256" key="4">
    <source>
        <dbReference type="PROSITE-ProRule" id="PRU00175"/>
    </source>
</evidence>
<evidence type="ECO:0000256" key="3">
    <source>
        <dbReference type="ARBA" id="ARBA00022833"/>
    </source>
</evidence>
<protein>
    <recommendedName>
        <fullName evidence="6">RING-type domain-containing protein</fullName>
    </recommendedName>
</protein>
<proteinExistence type="predicted"/>
<dbReference type="InterPro" id="IPR001841">
    <property type="entry name" value="Znf_RING"/>
</dbReference>
<keyword evidence="8" id="KW-1185">Reference proteome</keyword>
<dbReference type="PANTHER" id="PTHR15710:SF243">
    <property type="entry name" value="E3 UBIQUITIN-PROTEIN LIGASE PRAJA-2 ISOFORM X1"/>
    <property type="match status" value="1"/>
</dbReference>
<evidence type="ECO:0000256" key="2">
    <source>
        <dbReference type="ARBA" id="ARBA00022771"/>
    </source>
</evidence>
<evidence type="ECO:0000256" key="5">
    <source>
        <dbReference type="SAM" id="MobiDB-lite"/>
    </source>
</evidence>
<evidence type="ECO:0000313" key="7">
    <source>
        <dbReference type="EMBL" id="GMI23204.1"/>
    </source>
</evidence>
<name>A0ABQ6MBR3_9STRA</name>
<evidence type="ECO:0000259" key="6">
    <source>
        <dbReference type="PROSITE" id="PS50089"/>
    </source>
</evidence>
<dbReference type="SMART" id="SM00184">
    <property type="entry name" value="RING"/>
    <property type="match status" value="1"/>
</dbReference>
<evidence type="ECO:0000256" key="1">
    <source>
        <dbReference type="ARBA" id="ARBA00022723"/>
    </source>
</evidence>
<sequence>MVGNKQPGSRKTLPHASFYDEIVLQQSCQIVPCFQYPTSLLSTQAGRDSVHSFSVSLHNLLNTTFNQTNPLPLPPRVQPLSAHASVPRAMPPPPGAYALPASVVARLPPHLAARYSAAMAVLGQPPSPHLPPGYVPAGMPPGYVPPGMPLAPPGGFPFNPYMAAFPFNPYMGRPPPGFGPPPPPPPAGRVGGPPVSFSYAAPAKLPTIEEDLEKIRKSSCPDDCPICMMPLLSEKTYKLPCGHEFHRECTSEMLKRATTCAVCRRPASKSGLPSNGLQPSGSLTILKQPARQGQGC</sequence>
<dbReference type="SUPFAM" id="SSF57850">
    <property type="entry name" value="RING/U-box"/>
    <property type="match status" value="1"/>
</dbReference>
<dbReference type="Gene3D" id="3.30.40.10">
    <property type="entry name" value="Zinc/RING finger domain, C3HC4 (zinc finger)"/>
    <property type="match status" value="1"/>
</dbReference>
<dbReference type="Proteomes" id="UP001165060">
    <property type="component" value="Unassembled WGS sequence"/>
</dbReference>
<evidence type="ECO:0000313" key="8">
    <source>
        <dbReference type="Proteomes" id="UP001165060"/>
    </source>
</evidence>
<dbReference type="InterPro" id="IPR013083">
    <property type="entry name" value="Znf_RING/FYVE/PHD"/>
</dbReference>
<dbReference type="Pfam" id="PF13639">
    <property type="entry name" value="zf-RING_2"/>
    <property type="match status" value="1"/>
</dbReference>
<feature type="domain" description="RING-type" evidence="6">
    <location>
        <begin position="224"/>
        <end position="264"/>
    </location>
</feature>
<feature type="non-terminal residue" evidence="7">
    <location>
        <position position="296"/>
    </location>
</feature>
<organism evidence="7 8">
    <name type="scientific">Tetraparma gracilis</name>
    <dbReference type="NCBI Taxonomy" id="2962635"/>
    <lineage>
        <taxon>Eukaryota</taxon>
        <taxon>Sar</taxon>
        <taxon>Stramenopiles</taxon>
        <taxon>Ochrophyta</taxon>
        <taxon>Bolidophyceae</taxon>
        <taxon>Parmales</taxon>
        <taxon>Triparmaceae</taxon>
        <taxon>Tetraparma</taxon>
    </lineage>
</organism>
<dbReference type="PANTHER" id="PTHR15710">
    <property type="entry name" value="E3 UBIQUITIN-PROTEIN LIGASE PRAJA"/>
    <property type="match status" value="1"/>
</dbReference>
<dbReference type="EMBL" id="BRYB01003950">
    <property type="protein sequence ID" value="GMI23204.1"/>
    <property type="molecule type" value="Genomic_DNA"/>
</dbReference>
<keyword evidence="3" id="KW-0862">Zinc</keyword>
<feature type="region of interest" description="Disordered" evidence="5">
    <location>
        <begin position="267"/>
        <end position="296"/>
    </location>
</feature>
<reference evidence="7 8" key="1">
    <citation type="journal article" date="2023" name="Commun. Biol.">
        <title>Genome analysis of Parmales, the sister group of diatoms, reveals the evolutionary specialization of diatoms from phago-mixotrophs to photoautotrophs.</title>
        <authorList>
            <person name="Ban H."/>
            <person name="Sato S."/>
            <person name="Yoshikawa S."/>
            <person name="Yamada K."/>
            <person name="Nakamura Y."/>
            <person name="Ichinomiya M."/>
            <person name="Sato N."/>
            <person name="Blanc-Mathieu R."/>
            <person name="Endo H."/>
            <person name="Kuwata A."/>
            <person name="Ogata H."/>
        </authorList>
    </citation>
    <scope>NUCLEOTIDE SEQUENCE [LARGE SCALE GENOMIC DNA]</scope>
</reference>
<comment type="caution">
    <text evidence="7">The sequence shown here is derived from an EMBL/GenBank/DDBJ whole genome shotgun (WGS) entry which is preliminary data.</text>
</comment>